<protein>
    <submittedName>
        <fullName evidence="8">Ferric siderophore transport system, periplasmic binding protein TonB</fullName>
    </submittedName>
</protein>
<evidence type="ECO:0000256" key="1">
    <source>
        <dbReference type="ARBA" id="ARBA00004167"/>
    </source>
</evidence>
<dbReference type="Gene3D" id="3.30.1150.10">
    <property type="match status" value="1"/>
</dbReference>
<dbReference type="GO" id="GO:0016020">
    <property type="term" value="C:membrane"/>
    <property type="evidence" value="ECO:0007669"/>
    <property type="project" value="UniProtKB-SubCell"/>
</dbReference>
<dbReference type="NCBIfam" id="TIGR01352">
    <property type="entry name" value="tonB_Cterm"/>
    <property type="match status" value="1"/>
</dbReference>
<dbReference type="GO" id="GO:0015891">
    <property type="term" value="P:siderophore transport"/>
    <property type="evidence" value="ECO:0007669"/>
    <property type="project" value="InterPro"/>
</dbReference>
<keyword evidence="4 6" id="KW-0472">Membrane</keyword>
<dbReference type="Pfam" id="PF03544">
    <property type="entry name" value="TonB_C"/>
    <property type="match status" value="1"/>
</dbReference>
<feature type="compositionally biased region" description="Basic residues" evidence="5">
    <location>
        <begin position="146"/>
        <end position="166"/>
    </location>
</feature>
<dbReference type="GO" id="GO:0030288">
    <property type="term" value="C:outer membrane-bounded periplasmic space"/>
    <property type="evidence" value="ECO:0007669"/>
    <property type="project" value="InterPro"/>
</dbReference>
<evidence type="ECO:0000256" key="2">
    <source>
        <dbReference type="ARBA" id="ARBA00022692"/>
    </source>
</evidence>
<feature type="region of interest" description="Disordered" evidence="5">
    <location>
        <begin position="146"/>
        <end position="176"/>
    </location>
</feature>
<evidence type="ECO:0000256" key="5">
    <source>
        <dbReference type="SAM" id="MobiDB-lite"/>
    </source>
</evidence>
<comment type="subcellular location">
    <subcellularLocation>
        <location evidence="1">Membrane</location>
        <topology evidence="1">Single-pass membrane protein</topology>
    </subcellularLocation>
</comment>
<organism evidence="8">
    <name type="scientific">hydrothermal vent metagenome</name>
    <dbReference type="NCBI Taxonomy" id="652676"/>
    <lineage>
        <taxon>unclassified sequences</taxon>
        <taxon>metagenomes</taxon>
        <taxon>ecological metagenomes</taxon>
    </lineage>
</organism>
<feature type="domain" description="TonB C-terminal" evidence="7">
    <location>
        <begin position="183"/>
        <end position="270"/>
    </location>
</feature>
<reference evidence="8" key="1">
    <citation type="submission" date="2016-10" db="EMBL/GenBank/DDBJ databases">
        <authorList>
            <person name="de Groot N.N."/>
        </authorList>
    </citation>
    <scope>NUCLEOTIDE SEQUENCE</scope>
</reference>
<proteinExistence type="predicted"/>
<evidence type="ECO:0000256" key="6">
    <source>
        <dbReference type="SAM" id="Phobius"/>
    </source>
</evidence>
<dbReference type="AlphaFoldDB" id="A0A1W1D0K2"/>
<dbReference type="InterPro" id="IPR003538">
    <property type="entry name" value="TonB"/>
</dbReference>
<sequence>MQRAIPRHFTAYTVTTFFYVGVLSFFYYYQIDKPIKPHALKQNTVNVMSMSLSTFVPEAIIIPEPIKKPIEPEPEIIIPKPLPIVEKPTPKPIVKKKKIIKKKVIKKKKIKKKILKKVIKKPKPIVKKKVIKKKVVKKKIVKKKITKKIIRNKPNPKGKTTQKSKSKQNNTRNVQASAKEVNKFWGRVRAKINKYKYYPRIAKRRGMNGIVKVKFRILANGKVSNISVSGSKIFYNSAKEAVMSAFPMSVKDIPIDLPKNVTIPLHYKIR</sequence>
<dbReference type="InterPro" id="IPR037682">
    <property type="entry name" value="TonB_C"/>
</dbReference>
<gene>
    <name evidence="8" type="ORF">MNB_SV-13-854</name>
</gene>
<accession>A0A1W1D0K2</accession>
<feature type="transmembrane region" description="Helical" evidence="6">
    <location>
        <begin position="9"/>
        <end position="29"/>
    </location>
</feature>
<dbReference type="EMBL" id="FPHM01000287">
    <property type="protein sequence ID" value="SFV71630.1"/>
    <property type="molecule type" value="Genomic_DNA"/>
</dbReference>
<evidence type="ECO:0000256" key="3">
    <source>
        <dbReference type="ARBA" id="ARBA00022989"/>
    </source>
</evidence>
<dbReference type="PRINTS" id="PR01374">
    <property type="entry name" value="TONBPROTEIN"/>
</dbReference>
<evidence type="ECO:0000256" key="4">
    <source>
        <dbReference type="ARBA" id="ARBA00023136"/>
    </source>
</evidence>
<name>A0A1W1D0K2_9ZZZZ</name>
<dbReference type="GO" id="GO:0055085">
    <property type="term" value="P:transmembrane transport"/>
    <property type="evidence" value="ECO:0007669"/>
    <property type="project" value="InterPro"/>
</dbReference>
<dbReference type="GO" id="GO:0031992">
    <property type="term" value="F:energy transducer activity"/>
    <property type="evidence" value="ECO:0007669"/>
    <property type="project" value="InterPro"/>
</dbReference>
<dbReference type="SUPFAM" id="SSF74653">
    <property type="entry name" value="TolA/TonB C-terminal domain"/>
    <property type="match status" value="1"/>
</dbReference>
<keyword evidence="3 6" id="KW-1133">Transmembrane helix</keyword>
<keyword evidence="2 6" id="KW-0812">Transmembrane</keyword>
<dbReference type="PROSITE" id="PS52015">
    <property type="entry name" value="TONB_CTD"/>
    <property type="match status" value="1"/>
</dbReference>
<dbReference type="InterPro" id="IPR006260">
    <property type="entry name" value="TonB/TolA_C"/>
</dbReference>
<evidence type="ECO:0000259" key="7">
    <source>
        <dbReference type="PROSITE" id="PS52015"/>
    </source>
</evidence>
<evidence type="ECO:0000313" key="8">
    <source>
        <dbReference type="EMBL" id="SFV71630.1"/>
    </source>
</evidence>